<dbReference type="InterPro" id="IPR018170">
    <property type="entry name" value="Aldo/ket_reductase_CS"/>
</dbReference>
<dbReference type="Proteomes" id="UP000250043">
    <property type="component" value="Unassembled WGS sequence"/>
</dbReference>
<dbReference type="Gene3D" id="3.20.20.100">
    <property type="entry name" value="NADP-dependent oxidoreductase domain"/>
    <property type="match status" value="1"/>
</dbReference>
<dbReference type="PRINTS" id="PR00069">
    <property type="entry name" value="ALDKETRDTASE"/>
</dbReference>
<dbReference type="InterPro" id="IPR020471">
    <property type="entry name" value="AKR"/>
</dbReference>
<keyword evidence="3" id="KW-1185">Reference proteome</keyword>
<protein>
    <submittedName>
        <fullName evidence="2">Aldo/keto reductase</fullName>
    </submittedName>
</protein>
<dbReference type="InterPro" id="IPR023210">
    <property type="entry name" value="NADP_OxRdtase_dom"/>
</dbReference>
<dbReference type="PANTHER" id="PTHR43147">
    <property type="entry name" value="PROTEIN TAS"/>
    <property type="match status" value="1"/>
</dbReference>
<gene>
    <name evidence="2" type="ORF">OBBRIDRAFT_797382</name>
</gene>
<accession>A0A8E2DHW4</accession>
<reference evidence="2 3" key="1">
    <citation type="submission" date="2016-07" db="EMBL/GenBank/DDBJ databases">
        <title>Draft genome of the white-rot fungus Obba rivulosa 3A-2.</title>
        <authorList>
            <consortium name="DOE Joint Genome Institute"/>
            <person name="Miettinen O."/>
            <person name="Riley R."/>
            <person name="Acob R."/>
            <person name="Barry K."/>
            <person name="Cullen D."/>
            <person name="De Vries R."/>
            <person name="Hainaut M."/>
            <person name="Hatakka A."/>
            <person name="Henrissat B."/>
            <person name="Hilden K."/>
            <person name="Kuo R."/>
            <person name="Labutti K."/>
            <person name="Lipzen A."/>
            <person name="Makela M.R."/>
            <person name="Sandor L."/>
            <person name="Spatafora J.W."/>
            <person name="Grigoriev I.V."/>
            <person name="Hibbett D.S."/>
        </authorList>
    </citation>
    <scope>NUCLEOTIDE SEQUENCE [LARGE SCALE GENOMIC DNA]</scope>
    <source>
        <strain evidence="2 3">3A-2</strain>
    </source>
</reference>
<evidence type="ECO:0000313" key="2">
    <source>
        <dbReference type="EMBL" id="OCH86244.1"/>
    </source>
</evidence>
<dbReference type="CDD" id="cd19101">
    <property type="entry name" value="AKR_unchar"/>
    <property type="match status" value="1"/>
</dbReference>
<evidence type="ECO:0000313" key="3">
    <source>
        <dbReference type="Proteomes" id="UP000250043"/>
    </source>
</evidence>
<dbReference type="PANTHER" id="PTHR43147:SF2">
    <property type="entry name" value="NADP-DEPENDENT OXIDOREDUCTASE DOMAIN-CONTAINING PROTEIN"/>
    <property type="match status" value="1"/>
</dbReference>
<dbReference type="AlphaFoldDB" id="A0A8E2DHW4"/>
<organism evidence="2 3">
    <name type="scientific">Obba rivulosa</name>
    <dbReference type="NCBI Taxonomy" id="1052685"/>
    <lineage>
        <taxon>Eukaryota</taxon>
        <taxon>Fungi</taxon>
        <taxon>Dikarya</taxon>
        <taxon>Basidiomycota</taxon>
        <taxon>Agaricomycotina</taxon>
        <taxon>Agaricomycetes</taxon>
        <taxon>Polyporales</taxon>
        <taxon>Gelatoporiaceae</taxon>
        <taxon>Obba</taxon>
    </lineage>
</organism>
<dbReference type="GO" id="GO:0016491">
    <property type="term" value="F:oxidoreductase activity"/>
    <property type="evidence" value="ECO:0007669"/>
    <property type="project" value="InterPro"/>
</dbReference>
<feature type="domain" description="NADP-dependent oxidoreductase" evidence="1">
    <location>
        <begin position="21"/>
        <end position="322"/>
    </location>
</feature>
<dbReference type="EMBL" id="KV722537">
    <property type="protein sequence ID" value="OCH86244.1"/>
    <property type="molecule type" value="Genomic_DNA"/>
</dbReference>
<dbReference type="PROSITE" id="PS00062">
    <property type="entry name" value="ALDOKETO_REDUCTASE_2"/>
    <property type="match status" value="1"/>
</dbReference>
<dbReference type="SUPFAM" id="SSF51430">
    <property type="entry name" value="NAD(P)-linked oxidoreductase"/>
    <property type="match status" value="1"/>
</dbReference>
<proteinExistence type="predicted"/>
<dbReference type="Pfam" id="PF00248">
    <property type="entry name" value="Aldo_ket_red"/>
    <property type="match status" value="1"/>
</dbReference>
<dbReference type="InterPro" id="IPR036812">
    <property type="entry name" value="NAD(P)_OxRdtase_dom_sf"/>
</dbReference>
<dbReference type="OrthoDB" id="686384at2759"/>
<sequence length="342" mass="38361">MSATESMPETTELGPFIVPRIWTGLWQLSGNAWGSAPAAKIRFDMAKYVDQGFTAFDMADHYGSSEILFGQVRKTLPPAQIVVGATKWCVFKRIDPTWNVVENAINERLERMQTDCIDLLQFHWQHYEDHGYLTALRALLELRSQGKIRSIGLCNFDSVRTDEICTDLGDGAIISNQVQFSLIDTRPLHGLKHVCEKHGIKLLTYGTVCGGFLADEWLDRPEPDLYSGNLTPSQRKYLDMILKAWGDWQLFQSLLTVLRRIGDRHGGVSIANVATRWVLDHPFVGAVIIGARLGISDHTKDNLRVFTFALISEDLAAIDDILAKSNGSRMIFTIGDCGAEYR</sequence>
<evidence type="ECO:0000259" key="1">
    <source>
        <dbReference type="Pfam" id="PF00248"/>
    </source>
</evidence>
<name>A0A8E2DHW4_9APHY</name>